<dbReference type="SUPFAM" id="SSF48452">
    <property type="entry name" value="TPR-like"/>
    <property type="match status" value="1"/>
</dbReference>
<proteinExistence type="inferred from homology"/>
<dbReference type="Gene3D" id="1.25.40.390">
    <property type="match status" value="1"/>
</dbReference>
<keyword evidence="3 6" id="KW-0732">Signal</keyword>
<feature type="domain" description="SusD-like N-terminal" evidence="8">
    <location>
        <begin position="117"/>
        <end position="243"/>
    </location>
</feature>
<dbReference type="RefSeq" id="WP_074237528.1">
    <property type="nucleotide sequence ID" value="NZ_FSRA01000001.1"/>
</dbReference>
<sequence length="530" mass="60567">MKRGIYYVMLGLVMFTAVACNKQLDISPIDQIPDQNFWSTEKELDGAVAGGYAILRRTLAESPKNSNDANGYHNRFYMYGDRRGLLFRSYAKDQIRDLTDGALKTNKLRTEWGTTRQWDDILFNWAPFYQVIEQCNTVIENAGRVPDNEFFGDRSRQSYVAEARFLRAFTYFYMVRVWGNVPLVTKSKTADKLGRTDYNAVLDFVETELTAVESMLPANYNIAGKKSIRATQGTVQATLAHVYAWRQKYIEAIAASTKVINGGVYRLLTGAQRGEAAASRFMMEYQQIWKGKTDEGIFEIDFDAATGEIGVNGSLANLTMFGPKAANRNEPLWALNFLKIGDSTNAKGTRTSQLATPKQFFPDTTSDLRYVAQFDTLNSPTNPALTMFTKYQWVVDPTRNLYDANIVIFRMADIILLRAEANAALKNYLPARQDLNTIRTRAWTKPFTGADDQLPMEIFKERTRELLGEGHYFYDLVRTRLLIDPDYVKVPLRPDVLPADFNDGAWTWPVSNKAFVDNPNMEQMRYWQRY</sequence>
<dbReference type="GO" id="GO:0009279">
    <property type="term" value="C:cell outer membrane"/>
    <property type="evidence" value="ECO:0007669"/>
    <property type="project" value="UniProtKB-SubCell"/>
</dbReference>
<comment type="subcellular location">
    <subcellularLocation>
        <location evidence="1">Cell outer membrane</location>
    </subcellularLocation>
</comment>
<feature type="chain" id="PRO_5013269394" evidence="6">
    <location>
        <begin position="20"/>
        <end position="530"/>
    </location>
</feature>
<comment type="similarity">
    <text evidence="2">Belongs to the SusD family.</text>
</comment>
<keyword evidence="5" id="KW-0998">Cell outer membrane</keyword>
<protein>
    <submittedName>
        <fullName evidence="9">SusD family protein</fullName>
    </submittedName>
</protein>
<keyword evidence="4" id="KW-0472">Membrane</keyword>
<dbReference type="PROSITE" id="PS51257">
    <property type="entry name" value="PROKAR_LIPOPROTEIN"/>
    <property type="match status" value="1"/>
</dbReference>
<feature type="signal peptide" evidence="6">
    <location>
        <begin position="1"/>
        <end position="19"/>
    </location>
</feature>
<keyword evidence="10" id="KW-1185">Reference proteome</keyword>
<accession>A0A1N6D857</accession>
<dbReference type="InterPro" id="IPR012944">
    <property type="entry name" value="SusD_RagB_dom"/>
</dbReference>
<evidence type="ECO:0000313" key="9">
    <source>
        <dbReference type="EMBL" id="SIN66969.1"/>
    </source>
</evidence>
<evidence type="ECO:0000256" key="1">
    <source>
        <dbReference type="ARBA" id="ARBA00004442"/>
    </source>
</evidence>
<dbReference type="InterPro" id="IPR033985">
    <property type="entry name" value="SusD-like_N"/>
</dbReference>
<dbReference type="EMBL" id="FSRA01000001">
    <property type="protein sequence ID" value="SIN66969.1"/>
    <property type="molecule type" value="Genomic_DNA"/>
</dbReference>
<evidence type="ECO:0000256" key="4">
    <source>
        <dbReference type="ARBA" id="ARBA00023136"/>
    </source>
</evidence>
<gene>
    <name evidence="9" type="ORF">SAMN04488055_0437</name>
</gene>
<dbReference type="CDD" id="cd08977">
    <property type="entry name" value="SusD"/>
    <property type="match status" value="1"/>
</dbReference>
<name>A0A1N6D857_9BACT</name>
<dbReference type="Pfam" id="PF14322">
    <property type="entry name" value="SusD-like_3"/>
    <property type="match status" value="1"/>
</dbReference>
<evidence type="ECO:0000256" key="3">
    <source>
        <dbReference type="ARBA" id="ARBA00022729"/>
    </source>
</evidence>
<dbReference type="Proteomes" id="UP000185003">
    <property type="component" value="Unassembled WGS sequence"/>
</dbReference>
<organism evidence="9 10">
    <name type="scientific">Chitinophaga niabensis</name>
    <dbReference type="NCBI Taxonomy" id="536979"/>
    <lineage>
        <taxon>Bacteria</taxon>
        <taxon>Pseudomonadati</taxon>
        <taxon>Bacteroidota</taxon>
        <taxon>Chitinophagia</taxon>
        <taxon>Chitinophagales</taxon>
        <taxon>Chitinophagaceae</taxon>
        <taxon>Chitinophaga</taxon>
    </lineage>
</organism>
<dbReference type="OrthoDB" id="926893at2"/>
<reference evidence="9 10" key="1">
    <citation type="submission" date="2016-11" db="EMBL/GenBank/DDBJ databases">
        <authorList>
            <person name="Jaros S."/>
            <person name="Januszkiewicz K."/>
            <person name="Wedrychowicz H."/>
        </authorList>
    </citation>
    <scope>NUCLEOTIDE SEQUENCE [LARGE SCALE GENOMIC DNA]</scope>
    <source>
        <strain evidence="9 10">DSM 24787</strain>
    </source>
</reference>
<evidence type="ECO:0000256" key="5">
    <source>
        <dbReference type="ARBA" id="ARBA00023237"/>
    </source>
</evidence>
<evidence type="ECO:0000256" key="2">
    <source>
        <dbReference type="ARBA" id="ARBA00006275"/>
    </source>
</evidence>
<evidence type="ECO:0000259" key="7">
    <source>
        <dbReference type="Pfam" id="PF07980"/>
    </source>
</evidence>
<dbReference type="AlphaFoldDB" id="A0A1N6D857"/>
<evidence type="ECO:0000259" key="8">
    <source>
        <dbReference type="Pfam" id="PF14322"/>
    </source>
</evidence>
<evidence type="ECO:0000313" key="10">
    <source>
        <dbReference type="Proteomes" id="UP000185003"/>
    </source>
</evidence>
<feature type="domain" description="RagB/SusD" evidence="7">
    <location>
        <begin position="370"/>
        <end position="479"/>
    </location>
</feature>
<dbReference type="STRING" id="536979.SAMN04488055_0437"/>
<evidence type="ECO:0000256" key="6">
    <source>
        <dbReference type="SAM" id="SignalP"/>
    </source>
</evidence>
<dbReference type="InterPro" id="IPR011990">
    <property type="entry name" value="TPR-like_helical_dom_sf"/>
</dbReference>
<dbReference type="Pfam" id="PF07980">
    <property type="entry name" value="SusD_RagB"/>
    <property type="match status" value="1"/>
</dbReference>